<accession>A0A0F0GHP9</accession>
<evidence type="ECO:0000256" key="5">
    <source>
        <dbReference type="ARBA" id="ARBA00011738"/>
    </source>
</evidence>
<evidence type="ECO:0000256" key="7">
    <source>
        <dbReference type="ARBA" id="ARBA00022679"/>
    </source>
</evidence>
<feature type="transmembrane region" description="Helical" evidence="17">
    <location>
        <begin position="151"/>
        <end position="169"/>
    </location>
</feature>
<keyword evidence="17" id="KW-0594">Phospholipid biosynthesis</keyword>
<keyword evidence="10 17" id="KW-0460">Magnesium</keyword>
<dbReference type="GO" id="GO:0016780">
    <property type="term" value="F:phosphotransferase activity, for other substituted phosphate groups"/>
    <property type="evidence" value="ECO:0007669"/>
    <property type="project" value="UniProtKB-UniRule"/>
</dbReference>
<reference evidence="19 20" key="1">
    <citation type="submission" date="2015-02" db="EMBL/GenBank/DDBJ databases">
        <authorList>
            <person name="Ju K.-S."/>
            <person name="Doroghazi J.R."/>
            <person name="Metcalf W."/>
        </authorList>
    </citation>
    <scope>NUCLEOTIDE SEQUENCE [LARGE SCALE GENOMIC DNA]</scope>
    <source>
        <strain evidence="19 20">NRRL B-16140</strain>
    </source>
</reference>
<dbReference type="InterPro" id="IPR048254">
    <property type="entry name" value="CDP_ALCOHOL_P_TRANSF_CS"/>
</dbReference>
<evidence type="ECO:0000256" key="16">
    <source>
        <dbReference type="ARBA" id="ARBA00048865"/>
    </source>
</evidence>
<dbReference type="RefSeq" id="WP_045316840.1">
    <property type="nucleotide sequence ID" value="NZ_JYJG01000375.1"/>
</dbReference>
<evidence type="ECO:0000256" key="2">
    <source>
        <dbReference type="ARBA" id="ARBA00004805"/>
    </source>
</evidence>
<evidence type="ECO:0000256" key="13">
    <source>
        <dbReference type="ARBA" id="ARBA00023935"/>
    </source>
</evidence>
<evidence type="ECO:0000256" key="6">
    <source>
        <dbReference type="ARBA" id="ARBA00022475"/>
    </source>
</evidence>
<keyword evidence="6 17" id="KW-1003">Cell membrane</keyword>
<evidence type="ECO:0000256" key="14">
    <source>
        <dbReference type="ARBA" id="ARBA00024082"/>
    </source>
</evidence>
<dbReference type="EMBL" id="JYJG01000375">
    <property type="protein sequence ID" value="KJK42026.1"/>
    <property type="molecule type" value="Genomic_DNA"/>
</dbReference>
<evidence type="ECO:0000256" key="10">
    <source>
        <dbReference type="ARBA" id="ARBA00022842"/>
    </source>
</evidence>
<evidence type="ECO:0000256" key="9">
    <source>
        <dbReference type="ARBA" id="ARBA00022723"/>
    </source>
</evidence>
<evidence type="ECO:0000313" key="19">
    <source>
        <dbReference type="EMBL" id="KJK42026.1"/>
    </source>
</evidence>
<evidence type="ECO:0000256" key="3">
    <source>
        <dbReference type="ARBA" id="ARBA00005189"/>
    </source>
</evidence>
<comment type="function">
    <text evidence="17">Catalyzes the conjugation of the 1'-hydroxyl group of D-myo-inositol-3-phosphate (also named L-myo-inositol-1-phosphate) with a lipid tail of cytidine diphosphate diacylglycerol (CDP-DAG), forming phosphatidylinositol phosphate (PIP) and CMP. PIP is a precursor of phosphatidylinositol (PI) which is an essential lipid required for cell wall formation.</text>
</comment>
<feature type="binding site" evidence="17">
    <location>
        <position position="66"/>
    </location>
    <ligand>
        <name>Mg(2+)</name>
        <dbReference type="ChEBI" id="CHEBI:18420"/>
        <label>2</label>
    </ligand>
</feature>
<comment type="subcellular location">
    <subcellularLocation>
        <location evidence="1 17">Cell membrane</location>
        <topology evidence="1 17">Multi-pass membrane protein</topology>
    </subcellularLocation>
</comment>
<feature type="binding site" evidence="17">
    <location>
        <position position="90"/>
    </location>
    <ligand>
        <name>Mg(2+)</name>
        <dbReference type="ChEBI" id="CHEBI:18420"/>
        <label>2</label>
    </ligand>
</feature>
<comment type="catalytic activity">
    <reaction evidence="13 17">
        <text>1,2-di-(9Z-octadecenoyl)-sn-glycero-3-cytidine-5'-diphosphate + 1D-myo-inositol 3-phosphate = 1,2-di-(9Z-octadecenoyl)-sn-glycero-3-phospho-(1D-myo-inositol-3-phosphate) + CMP + H(+)</text>
        <dbReference type="Rhea" id="RHEA:61216"/>
        <dbReference type="ChEBI" id="CHEBI:15378"/>
        <dbReference type="ChEBI" id="CHEBI:58401"/>
        <dbReference type="ChEBI" id="CHEBI:60377"/>
        <dbReference type="ChEBI" id="CHEBI:85356"/>
        <dbReference type="ChEBI" id="CHEBI:144472"/>
    </reaction>
</comment>
<evidence type="ECO:0000256" key="4">
    <source>
        <dbReference type="ARBA" id="ARBA00010441"/>
    </source>
</evidence>
<dbReference type="InterPro" id="IPR043130">
    <property type="entry name" value="CDP-OH_PTrfase_TM_dom"/>
</dbReference>
<dbReference type="PROSITE" id="PS00379">
    <property type="entry name" value="CDP_ALCOHOL_P_TRANSF"/>
    <property type="match status" value="1"/>
</dbReference>
<keyword evidence="17" id="KW-0444">Lipid biosynthesis</keyword>
<comment type="cofactor">
    <cofactor evidence="17">
        <name>Mg(2+)</name>
        <dbReference type="ChEBI" id="CHEBI:18420"/>
    </cofactor>
    <text evidence="17">Contains a di-nuclear catalytic Mg(2+) center.</text>
</comment>
<keyword evidence="17" id="KW-0443">Lipid metabolism</keyword>
<keyword evidence="11 17" id="KW-1133">Transmembrane helix</keyword>
<dbReference type="eggNOG" id="COG0558">
    <property type="taxonomic scope" value="Bacteria"/>
</dbReference>
<comment type="similarity">
    <text evidence="4 17 18">Belongs to the CDP-alcohol phosphatidyltransferase class-I family.</text>
</comment>
<comment type="catalytic activity">
    <reaction evidence="16 17">
        <text>a CDP-1,2-diacyl-sn-glycerol + 1D-myo-inositol 3-phosphate = a 1,2-diacyl-sn-glycero-3-phospho-(1D-myo-inositol-3-phosphate) + CMP + H(+)</text>
        <dbReference type="Rhea" id="RHEA:60504"/>
        <dbReference type="ChEBI" id="CHEBI:15378"/>
        <dbReference type="ChEBI" id="CHEBI:58088"/>
        <dbReference type="ChEBI" id="CHEBI:58332"/>
        <dbReference type="ChEBI" id="CHEBI:58401"/>
        <dbReference type="ChEBI" id="CHEBI:60377"/>
    </reaction>
</comment>
<feature type="transmembrane region" description="Helical" evidence="17">
    <location>
        <begin position="52"/>
        <end position="71"/>
    </location>
</feature>
<keyword evidence="17" id="KW-1208">Phospholipid metabolism</keyword>
<keyword evidence="7 17" id="KW-0808">Transferase</keyword>
<comment type="subunit">
    <text evidence="5 17">Homodimer.</text>
</comment>
<gene>
    <name evidence="19" type="ORF">UK23_39100</name>
</gene>
<dbReference type="HAMAP" id="MF_02241">
    <property type="entry name" value="PIP_synthase"/>
    <property type="match status" value="1"/>
</dbReference>
<evidence type="ECO:0000256" key="8">
    <source>
        <dbReference type="ARBA" id="ARBA00022692"/>
    </source>
</evidence>
<feature type="binding site" evidence="17">
    <location>
        <position position="66"/>
    </location>
    <ligand>
        <name>Mg(2+)</name>
        <dbReference type="ChEBI" id="CHEBI:18420"/>
        <label>1</label>
    </ligand>
</feature>
<dbReference type="Pfam" id="PF01066">
    <property type="entry name" value="CDP-OH_P_transf"/>
    <property type="match status" value="1"/>
</dbReference>
<dbReference type="PATRIC" id="fig|68170.10.peg.523"/>
<evidence type="ECO:0000256" key="11">
    <source>
        <dbReference type="ARBA" id="ARBA00022989"/>
    </source>
</evidence>
<dbReference type="Gene3D" id="1.20.120.1760">
    <property type="match status" value="1"/>
</dbReference>
<feature type="active site" description="Proton acceptor" evidence="17">
    <location>
        <position position="90"/>
    </location>
</feature>
<keyword evidence="20" id="KW-1185">Reference proteome</keyword>
<keyword evidence="9 17" id="KW-0479">Metal-binding</keyword>
<dbReference type="GO" id="GO:0005886">
    <property type="term" value="C:plasma membrane"/>
    <property type="evidence" value="ECO:0007669"/>
    <property type="project" value="UniProtKB-SubCell"/>
</dbReference>
<name>A0A0F0GHP9_LENAE</name>
<dbReference type="Proteomes" id="UP000033393">
    <property type="component" value="Unassembled WGS sequence"/>
</dbReference>
<comment type="caution">
    <text evidence="19">The sequence shown here is derived from an EMBL/GenBank/DDBJ whole genome shotgun (WGS) entry which is preliminary data.</text>
</comment>
<feature type="binding site" evidence="17">
    <location>
        <begin position="29"/>
        <end position="32"/>
    </location>
    <ligand>
        <name>a CDP-1,2-diacyl-sn-glycerol</name>
        <dbReference type="ChEBI" id="CHEBI:58332"/>
    </ligand>
</feature>
<dbReference type="NCBIfam" id="NF045883">
    <property type="entry name" value="PIPSynth"/>
    <property type="match status" value="1"/>
</dbReference>
<dbReference type="GO" id="GO:0008654">
    <property type="term" value="P:phospholipid biosynthetic process"/>
    <property type="evidence" value="ECO:0007669"/>
    <property type="project" value="UniProtKB-UniRule"/>
</dbReference>
<keyword evidence="8 17" id="KW-0812">Transmembrane</keyword>
<feature type="binding site" evidence="17">
    <location>
        <position position="69"/>
    </location>
    <ligand>
        <name>Mg(2+)</name>
        <dbReference type="ChEBI" id="CHEBI:18420"/>
        <label>1</label>
    </ligand>
</feature>
<feature type="binding site" evidence="17">
    <location>
        <position position="86"/>
    </location>
    <ligand>
        <name>Mg(2+)</name>
        <dbReference type="ChEBI" id="CHEBI:18420"/>
        <label>1</label>
    </ligand>
</feature>
<dbReference type="EC" id="2.7.8.-" evidence="17"/>
<dbReference type="AlphaFoldDB" id="A0A0F0GHP9"/>
<protein>
    <recommendedName>
        <fullName evidence="14 17">Phosphatidylinositol phosphate synthase</fullName>
        <shortName evidence="17">PIP synthase</shortName>
        <ecNumber evidence="17">2.7.8.-</ecNumber>
    </recommendedName>
    <alternativeName>
        <fullName evidence="15 17">CDP-diacylglycerol--D-myo-inositol-3-phosphate 3-phosphatidyltransferase</fullName>
    </alternativeName>
</protein>
<comment type="pathway">
    <text evidence="2 17">Phospholipid metabolism; phosphatidylinositol phosphate biosynthesis.</text>
</comment>
<feature type="binding site" evidence="17">
    <location>
        <position position="70"/>
    </location>
    <ligand>
        <name>a CDP-1,2-diacyl-sn-glycerol</name>
        <dbReference type="ChEBI" id="CHEBI:58332"/>
    </ligand>
</feature>
<evidence type="ECO:0000256" key="18">
    <source>
        <dbReference type="RuleBase" id="RU003750"/>
    </source>
</evidence>
<proteinExistence type="inferred from homology"/>
<evidence type="ECO:0000256" key="15">
    <source>
        <dbReference type="ARBA" id="ARBA00033137"/>
    </source>
</evidence>
<evidence type="ECO:0000313" key="20">
    <source>
        <dbReference type="Proteomes" id="UP000033393"/>
    </source>
</evidence>
<organism evidence="19 20">
    <name type="scientific">Lentzea aerocolonigenes</name>
    <name type="common">Lechevalieria aerocolonigenes</name>
    <name type="synonym">Saccharothrix aerocolonigenes</name>
    <dbReference type="NCBI Taxonomy" id="68170"/>
    <lineage>
        <taxon>Bacteria</taxon>
        <taxon>Bacillati</taxon>
        <taxon>Actinomycetota</taxon>
        <taxon>Actinomycetes</taxon>
        <taxon>Pseudonocardiales</taxon>
        <taxon>Pseudonocardiaceae</taxon>
        <taxon>Lentzea</taxon>
    </lineage>
</organism>
<dbReference type="InterPro" id="IPR000462">
    <property type="entry name" value="CDP-OH_P_trans"/>
</dbReference>
<dbReference type="STRING" id="68170.GCA_000974445_06165"/>
<evidence type="ECO:0000256" key="12">
    <source>
        <dbReference type="ARBA" id="ARBA00023136"/>
    </source>
</evidence>
<feature type="transmembrane region" description="Helical" evidence="17">
    <location>
        <begin position="112"/>
        <end position="130"/>
    </location>
</feature>
<feature type="binding site" evidence="17">
    <location>
        <position position="86"/>
    </location>
    <ligand>
        <name>Mg(2+)</name>
        <dbReference type="ChEBI" id="CHEBI:18420"/>
        <label>2</label>
    </ligand>
</feature>
<feature type="transmembrane region" description="Helical" evidence="17">
    <location>
        <begin position="175"/>
        <end position="193"/>
    </location>
</feature>
<dbReference type="UniPathway" id="UPA00220"/>
<dbReference type="InterPro" id="IPR044268">
    <property type="entry name" value="PIP_synthase_PgsA1"/>
</dbReference>
<evidence type="ECO:0000256" key="17">
    <source>
        <dbReference type="HAMAP-Rule" id="MF_02241"/>
    </source>
</evidence>
<feature type="binding site" evidence="17">
    <location>
        <position position="79"/>
    </location>
    <ligand>
        <name>a CDP-1,2-diacyl-sn-glycerol</name>
        <dbReference type="ChEBI" id="CHEBI:58332"/>
    </ligand>
</feature>
<dbReference type="OrthoDB" id="116551at2"/>
<dbReference type="GO" id="GO:0000287">
    <property type="term" value="F:magnesium ion binding"/>
    <property type="evidence" value="ECO:0007669"/>
    <property type="project" value="UniProtKB-UniRule"/>
</dbReference>
<comment type="pathway">
    <text evidence="3">Lipid metabolism.</text>
</comment>
<evidence type="ECO:0000256" key="1">
    <source>
        <dbReference type="ARBA" id="ARBA00004651"/>
    </source>
</evidence>
<comment type="caution">
    <text evidence="17">Lacks conserved residue(s) required for the propagation of feature annotation.</text>
</comment>
<sequence>MLNIFARASVSRVTDPIGAWLLARGLTPNVVTVVGTAGAVASALWFIPRGQLFLGCALVTFFVLLDLIDGAMARAQGPTKFGAVLDATCDRIADGALFAALTWYAFDTGARWTAAAGFICLVASQVISYVKARADASGLSADGGLAERAERFIVALVGAGVQGLGVPHLMDISLWLLAVMTVATVLQRIFAVAKSAREAA</sequence>
<feature type="transmembrane region" description="Helical" evidence="17">
    <location>
        <begin position="21"/>
        <end position="46"/>
    </location>
</feature>
<feature type="binding site" evidence="17">
    <location>
        <position position="74"/>
    </location>
    <ligand>
        <name>a CDP-1,2-diacyl-sn-glycerol</name>
        <dbReference type="ChEBI" id="CHEBI:58332"/>
    </ligand>
</feature>
<keyword evidence="12 17" id="KW-0472">Membrane</keyword>